<sequence length="314" mass="36049">MLEEMIYLYIFNCHEDELELSFLEKRSLFGVKDNRFVMESSIKIEPSRSPFLKARINVVAKANTLAELKQQLNGYQVSKQSFKVIMLKNDDLSLEQQLDFQKRKQIEREIGQLIVGRADLKCPAETFAVIKTEDAWYFGEYTESVPVWLKHQQKPRMYSTALNTRVARAVVNIAVPKIEKQKAIDPCCGIGTVMVEALSMGIQISGSDINPLAAIGARENIAHFQHEAEVKKQDIRTIEAHYDVAIIDMPYNLCSVVSEEEKINMLRQARKFTKRLVIVTVEPIDTILEKVGFFIKDRCVVKKSRFEREVLVCE</sequence>
<dbReference type="Pfam" id="PF01170">
    <property type="entry name" value="UPF0020"/>
    <property type="match status" value="1"/>
</dbReference>
<keyword evidence="2" id="KW-0808">Transferase</keyword>
<evidence type="ECO:0000313" key="3">
    <source>
        <dbReference type="EMBL" id="THG88393.1"/>
    </source>
</evidence>
<keyword evidence="2" id="KW-0489">Methyltransferase</keyword>
<dbReference type="RefSeq" id="WP_003323339.1">
    <property type="nucleotide sequence ID" value="NZ_ALPT02000106.1"/>
</dbReference>
<dbReference type="Gene3D" id="3.40.50.150">
    <property type="entry name" value="Vaccinia Virus protein VP39"/>
    <property type="match status" value="1"/>
</dbReference>
<dbReference type="eggNOG" id="COG1041">
    <property type="taxonomic scope" value="Bacteria"/>
</dbReference>
<protein>
    <submittedName>
        <fullName evidence="2">RNA methyltransferase</fullName>
    </submittedName>
</protein>
<evidence type="ECO:0000313" key="5">
    <source>
        <dbReference type="Proteomes" id="UP000297014"/>
    </source>
</evidence>
<name>A0A094XAH9_ALKAL</name>
<evidence type="ECO:0000259" key="1">
    <source>
        <dbReference type="Pfam" id="PF01170"/>
    </source>
</evidence>
<dbReference type="GO" id="GO:0030488">
    <property type="term" value="P:tRNA methylation"/>
    <property type="evidence" value="ECO:0007669"/>
    <property type="project" value="TreeGrafter"/>
</dbReference>
<dbReference type="PANTHER" id="PTHR14911:SF13">
    <property type="entry name" value="TRNA (GUANINE(6)-N2)-METHYLTRANSFERASE THUMP3"/>
    <property type="match status" value="1"/>
</dbReference>
<dbReference type="InterPro" id="IPR000241">
    <property type="entry name" value="RlmKL-like_Mtase"/>
</dbReference>
<dbReference type="STRING" id="1218173.BALCAV_0220510"/>
<organism evidence="2 4">
    <name type="scientific">Alkalihalobacillus alcalophilus ATCC 27647 = CGMCC 1.3604</name>
    <dbReference type="NCBI Taxonomy" id="1218173"/>
    <lineage>
        <taxon>Bacteria</taxon>
        <taxon>Bacillati</taxon>
        <taxon>Bacillota</taxon>
        <taxon>Bacilli</taxon>
        <taxon>Bacillales</taxon>
        <taxon>Bacillaceae</taxon>
        <taxon>Alkalihalobacillus</taxon>
    </lineage>
</organism>
<dbReference type="EMBL" id="ALPT02000106">
    <property type="protein sequence ID" value="KGA95765.1"/>
    <property type="molecule type" value="Genomic_DNA"/>
</dbReference>
<dbReference type="EMBL" id="JALP01000393">
    <property type="protein sequence ID" value="THG88393.1"/>
    <property type="molecule type" value="Genomic_DNA"/>
</dbReference>
<feature type="domain" description="Ribosomal RNA large subunit methyltransferase K/L-like methyltransferase" evidence="1">
    <location>
        <begin position="154"/>
        <end position="270"/>
    </location>
</feature>
<dbReference type="InterPro" id="IPR029063">
    <property type="entry name" value="SAM-dependent_MTases_sf"/>
</dbReference>
<keyword evidence="4" id="KW-1185">Reference proteome</keyword>
<gene>
    <name evidence="3" type="ORF">AJ85_04910</name>
    <name evidence="2" type="ORF">BALCAV_0220510</name>
</gene>
<reference evidence="3 5" key="2">
    <citation type="submission" date="2014-01" db="EMBL/GenBank/DDBJ databases">
        <title>Draft genome sequencing of Bacillus alcalophilus CGMCC 1.3604.</title>
        <authorList>
            <person name="Yang J."/>
            <person name="Diao L."/>
            <person name="Yang S."/>
        </authorList>
    </citation>
    <scope>NUCLEOTIDE SEQUENCE [LARGE SCALE GENOMIC DNA]</scope>
    <source>
        <strain evidence="3 5">CGMCC 1.3604</strain>
    </source>
</reference>
<dbReference type="SUPFAM" id="SSF53335">
    <property type="entry name" value="S-adenosyl-L-methionine-dependent methyltransferases"/>
    <property type="match status" value="1"/>
</dbReference>
<dbReference type="AlphaFoldDB" id="A0A094XAH9"/>
<dbReference type="Proteomes" id="UP000297014">
    <property type="component" value="Unassembled WGS sequence"/>
</dbReference>
<dbReference type="Proteomes" id="UP000002754">
    <property type="component" value="Unassembled WGS sequence"/>
</dbReference>
<dbReference type="OrthoDB" id="9791556at2"/>
<evidence type="ECO:0000313" key="2">
    <source>
        <dbReference type="EMBL" id="KGA95765.1"/>
    </source>
</evidence>
<reference evidence="2 4" key="1">
    <citation type="journal article" date="2014" name="Genome Announc.">
        <title>Draft Genome Sequence of Bacillus alcalophilus AV1934, a Classic Alkaliphile Isolated from Human Feces in 1934.</title>
        <authorList>
            <person name="Attie O."/>
            <person name="Jayaprakash A."/>
            <person name="Shah H."/>
            <person name="Paulsen I.T."/>
            <person name="Morino M."/>
            <person name="Takahashi Y."/>
            <person name="Narumi I."/>
            <person name="Sachidanandam R."/>
            <person name="Satoh K."/>
            <person name="Ito M."/>
            <person name="Krulwich T.A."/>
        </authorList>
    </citation>
    <scope>NUCLEOTIDE SEQUENCE [LARGE SCALE GENOMIC DNA]</scope>
    <source>
        <strain evidence="2 4">AV1934</strain>
    </source>
</reference>
<proteinExistence type="predicted"/>
<dbReference type="PANTHER" id="PTHR14911">
    <property type="entry name" value="THUMP DOMAIN-CONTAINING"/>
    <property type="match status" value="1"/>
</dbReference>
<comment type="caution">
    <text evidence="2">The sequence shown here is derived from an EMBL/GenBank/DDBJ whole genome shotgun (WGS) entry which is preliminary data.</text>
</comment>
<accession>A0A094XAH9</accession>
<dbReference type="GO" id="GO:0016423">
    <property type="term" value="F:tRNA (guanine) methyltransferase activity"/>
    <property type="evidence" value="ECO:0007669"/>
    <property type="project" value="TreeGrafter"/>
</dbReference>
<evidence type="ECO:0000313" key="4">
    <source>
        <dbReference type="Proteomes" id="UP000002754"/>
    </source>
</evidence>
<dbReference type="CDD" id="cd02440">
    <property type="entry name" value="AdoMet_MTases"/>
    <property type="match status" value="1"/>
</dbReference>